<name>A0AAE1GY95_9NEOP</name>
<comment type="caution">
    <text evidence="1">The sequence shown here is derived from an EMBL/GenBank/DDBJ whole genome shotgun (WGS) entry which is preliminary data.</text>
</comment>
<reference evidence="1" key="2">
    <citation type="journal article" date="2023" name="BMC Genomics">
        <title>Pest status, molecular evolution, and epigenetic factors derived from the genome assembly of Frankliniella fusca, a thysanopteran phytovirus vector.</title>
        <authorList>
            <person name="Catto M.A."/>
            <person name="Labadie P.E."/>
            <person name="Jacobson A.L."/>
            <person name="Kennedy G.G."/>
            <person name="Srinivasan R."/>
            <person name="Hunt B.G."/>
        </authorList>
    </citation>
    <scope>NUCLEOTIDE SEQUENCE</scope>
    <source>
        <strain evidence="1">PL_HMW_Pooled</strain>
    </source>
</reference>
<dbReference type="Proteomes" id="UP001219518">
    <property type="component" value="Unassembled WGS sequence"/>
</dbReference>
<keyword evidence="1" id="KW-0378">Hydrolase</keyword>
<accession>A0AAE1GY95</accession>
<gene>
    <name evidence="1" type="ORF">KUF71_004439</name>
</gene>
<dbReference type="GO" id="GO:0004177">
    <property type="term" value="F:aminopeptidase activity"/>
    <property type="evidence" value="ECO:0007669"/>
    <property type="project" value="UniProtKB-KW"/>
</dbReference>
<reference evidence="1" key="1">
    <citation type="submission" date="2021-07" db="EMBL/GenBank/DDBJ databases">
        <authorList>
            <person name="Catto M.A."/>
            <person name="Jacobson A."/>
            <person name="Kennedy G."/>
            <person name="Labadie P."/>
            <person name="Hunt B.G."/>
            <person name="Srinivasan R."/>
        </authorList>
    </citation>
    <scope>NUCLEOTIDE SEQUENCE</scope>
    <source>
        <strain evidence="1">PL_HMW_Pooled</strain>
        <tissue evidence="1">Head</tissue>
    </source>
</reference>
<dbReference type="EMBL" id="JAHWGI010000279">
    <property type="protein sequence ID" value="KAK3911531.1"/>
    <property type="molecule type" value="Genomic_DNA"/>
</dbReference>
<proteinExistence type="predicted"/>
<dbReference type="AlphaFoldDB" id="A0AAE1GY95"/>
<sequence length="115" mass="13606">MNLKLRNSYYYKVLEVFETETSKGKTIRLKLEDSDVENGWCYVHMPRNVRTEMFAMIEKLKITIAYQLYITNLIVQHQIVKEAHQTLVKNGGRRQKLGKRNIAKHLLQLQEQEIG</sequence>
<keyword evidence="1" id="KW-0031">Aminopeptidase</keyword>
<protein>
    <submittedName>
        <fullName evidence="1">Aminopeptidase Q</fullName>
    </submittedName>
</protein>
<keyword evidence="1" id="KW-0645">Protease</keyword>
<evidence type="ECO:0000313" key="1">
    <source>
        <dbReference type="EMBL" id="KAK3911531.1"/>
    </source>
</evidence>
<organism evidence="1 2">
    <name type="scientific">Frankliniella fusca</name>
    <dbReference type="NCBI Taxonomy" id="407009"/>
    <lineage>
        <taxon>Eukaryota</taxon>
        <taxon>Metazoa</taxon>
        <taxon>Ecdysozoa</taxon>
        <taxon>Arthropoda</taxon>
        <taxon>Hexapoda</taxon>
        <taxon>Insecta</taxon>
        <taxon>Pterygota</taxon>
        <taxon>Neoptera</taxon>
        <taxon>Paraneoptera</taxon>
        <taxon>Thysanoptera</taxon>
        <taxon>Terebrantia</taxon>
        <taxon>Thripoidea</taxon>
        <taxon>Thripidae</taxon>
        <taxon>Frankliniella</taxon>
    </lineage>
</organism>
<keyword evidence="2" id="KW-1185">Reference proteome</keyword>
<evidence type="ECO:0000313" key="2">
    <source>
        <dbReference type="Proteomes" id="UP001219518"/>
    </source>
</evidence>